<dbReference type="InterPro" id="IPR010610">
    <property type="entry name" value="EryCIII-like_C"/>
</dbReference>
<dbReference type="GO" id="GO:0016906">
    <property type="term" value="F:sterol 3-beta-glucosyltransferase activity"/>
    <property type="evidence" value="ECO:0007669"/>
    <property type="project" value="UniProtKB-ARBA"/>
</dbReference>
<dbReference type="EMBL" id="JAGMUU010000020">
    <property type="protein sequence ID" value="KAH7129827.1"/>
    <property type="molecule type" value="Genomic_DNA"/>
</dbReference>
<dbReference type="AlphaFoldDB" id="A0A9P9IQW1"/>
<dbReference type="OrthoDB" id="5835829at2759"/>
<proteinExistence type="predicted"/>
<dbReference type="InterPro" id="IPR002213">
    <property type="entry name" value="UDP_glucos_trans"/>
</dbReference>
<sequence length="841" mass="91842">MASQPLLDREELDPPSYEDTISPDVLYGELFVTDGGCVNLDPNSPYFRTLSRFVPDFKRPPTASREGSSSFQATQLDDETAQQRSPPITQAWKVRLNIVVQVVGSRGDVQPFVALGCELQRYGHRVRLATHDTFEKFVTDSGLEFFPIGGDPSELMAYMVKNPGLIPNMKSFSAKEIKKKRKMVMEMLDGCWRSCIDPDPQTSKPFVAHAIIANPPSFAHVHCAQALGIPVHLMFTMPWSSTRSFPHPLANFTTRDRPVNDQGAANFVSYSMVEWITWQGLGDVINDWRKTLDLEPVPLSEGPGLIETLKVPYTYCWSPALIPKPADWGGHIDVSGFFFRDQPDFTPPPELTTFLSQGPVPIYIGFGSIVIDDPERVTGILLSAIKSAGVRAIISRGWSHLGEGYASDENIYFIDDCPHEWLFQHVAAVVHHGGAGTTACGLKFGQPTIVVPFFGDQPFWGRVVVTANAGPDPIAYKDLDSENLSQAIQSCFGTGIIASAQMIAEKMKTESGVKKAARSFHANLPIFDLPCEIFEHEAAVWCYRRGSKTIKLSGLAAEVLIDHLKVDAKKLELHVTADTVIENQRWDPITGTASAALSTYYNMFSSVANIFIKPIKVYRSEISSRAATDNIKDGANTPPSSLLSPIPNSLSRLHQARQGKNSKLVSSMALASASGVGDFVKHYSKGVLVDMPLAFAEGSRAVPKLYGEQVRDYGAITDWKSGLLVSGKSLFLGVGEGFADLAVKPIEGAIENGVVGGVLGVAKGFVGFSTKVSSAAFGVVAYPGLGIYKSIHNAVKTKTRKSIVKARHIEALRSLQESRSSATFNVKEQAAMESFDQIFKE</sequence>
<dbReference type="PANTHER" id="PTHR48050:SF27">
    <property type="entry name" value="GLUCOSYLTRANSFERASE, PUTATIVE (AFU_ORTHOLOGUE AFUA_7G04880)-RELATED"/>
    <property type="match status" value="1"/>
</dbReference>
<dbReference type="Pfam" id="PF06722">
    <property type="entry name" value="EryCIII-like_C"/>
    <property type="match status" value="1"/>
</dbReference>
<dbReference type="Gene3D" id="3.40.50.2000">
    <property type="entry name" value="Glycogen Phosphorylase B"/>
    <property type="match status" value="2"/>
</dbReference>
<feature type="domain" description="Erythromycin biosynthesis protein CIII-like C-terminal" evidence="4">
    <location>
        <begin position="409"/>
        <end position="507"/>
    </location>
</feature>
<evidence type="ECO:0000256" key="1">
    <source>
        <dbReference type="ARBA" id="ARBA00022679"/>
    </source>
</evidence>
<protein>
    <submittedName>
        <fullName evidence="5">Sterol glucosyltransferase</fullName>
    </submittedName>
</protein>
<dbReference type="InterPro" id="IPR050426">
    <property type="entry name" value="Glycosyltransferase_28"/>
</dbReference>
<evidence type="ECO:0000256" key="2">
    <source>
        <dbReference type="SAM" id="MobiDB-lite"/>
    </source>
</evidence>
<evidence type="ECO:0000313" key="6">
    <source>
        <dbReference type="Proteomes" id="UP000717696"/>
    </source>
</evidence>
<evidence type="ECO:0000259" key="4">
    <source>
        <dbReference type="Pfam" id="PF06722"/>
    </source>
</evidence>
<dbReference type="FunFam" id="3.40.50.2000:FF:000009">
    <property type="entry name" value="Sterol 3-beta-glucosyltransferase UGT80A2"/>
    <property type="match status" value="1"/>
</dbReference>
<organism evidence="5 6">
    <name type="scientific">Dactylonectria estremocensis</name>
    <dbReference type="NCBI Taxonomy" id="1079267"/>
    <lineage>
        <taxon>Eukaryota</taxon>
        <taxon>Fungi</taxon>
        <taxon>Dikarya</taxon>
        <taxon>Ascomycota</taxon>
        <taxon>Pezizomycotina</taxon>
        <taxon>Sordariomycetes</taxon>
        <taxon>Hypocreomycetidae</taxon>
        <taxon>Hypocreales</taxon>
        <taxon>Nectriaceae</taxon>
        <taxon>Dactylonectria</taxon>
    </lineage>
</organism>
<dbReference type="SUPFAM" id="SSF53756">
    <property type="entry name" value="UDP-Glycosyltransferase/glycogen phosphorylase"/>
    <property type="match status" value="1"/>
</dbReference>
<dbReference type="GO" id="GO:0005975">
    <property type="term" value="P:carbohydrate metabolic process"/>
    <property type="evidence" value="ECO:0007669"/>
    <property type="project" value="InterPro"/>
</dbReference>
<dbReference type="PANTHER" id="PTHR48050">
    <property type="entry name" value="STEROL 3-BETA-GLUCOSYLTRANSFERASE"/>
    <property type="match status" value="1"/>
</dbReference>
<feature type="region of interest" description="Disordered" evidence="2">
    <location>
        <begin position="1"/>
        <end position="20"/>
    </location>
</feature>
<evidence type="ECO:0000259" key="3">
    <source>
        <dbReference type="Pfam" id="PF03033"/>
    </source>
</evidence>
<dbReference type="Pfam" id="PF03033">
    <property type="entry name" value="Glyco_transf_28"/>
    <property type="match status" value="1"/>
</dbReference>
<feature type="compositionally biased region" description="Polar residues" evidence="2">
    <location>
        <begin position="65"/>
        <end position="75"/>
    </location>
</feature>
<feature type="domain" description="Glycosyltransferase family 28 N-terminal" evidence="3">
    <location>
        <begin position="98"/>
        <end position="245"/>
    </location>
</feature>
<dbReference type="InterPro" id="IPR004276">
    <property type="entry name" value="GlycoTrans_28_N"/>
</dbReference>
<name>A0A9P9IQW1_9HYPO</name>
<evidence type="ECO:0000313" key="5">
    <source>
        <dbReference type="EMBL" id="KAH7129827.1"/>
    </source>
</evidence>
<dbReference type="CDD" id="cd03784">
    <property type="entry name" value="GT1_Gtf-like"/>
    <property type="match status" value="1"/>
</dbReference>
<dbReference type="FunFam" id="3.40.50.2000:FF:000100">
    <property type="entry name" value="Glycosyltransferase family 1 protein"/>
    <property type="match status" value="1"/>
</dbReference>
<comment type="caution">
    <text evidence="5">The sequence shown here is derived from an EMBL/GenBank/DDBJ whole genome shotgun (WGS) entry which is preliminary data.</text>
</comment>
<keyword evidence="1" id="KW-0808">Transferase</keyword>
<reference evidence="5" key="1">
    <citation type="journal article" date="2021" name="Nat. Commun.">
        <title>Genetic determinants of endophytism in the Arabidopsis root mycobiome.</title>
        <authorList>
            <person name="Mesny F."/>
            <person name="Miyauchi S."/>
            <person name="Thiergart T."/>
            <person name="Pickel B."/>
            <person name="Atanasova L."/>
            <person name="Karlsson M."/>
            <person name="Huettel B."/>
            <person name="Barry K.W."/>
            <person name="Haridas S."/>
            <person name="Chen C."/>
            <person name="Bauer D."/>
            <person name="Andreopoulos W."/>
            <person name="Pangilinan J."/>
            <person name="LaButti K."/>
            <person name="Riley R."/>
            <person name="Lipzen A."/>
            <person name="Clum A."/>
            <person name="Drula E."/>
            <person name="Henrissat B."/>
            <person name="Kohler A."/>
            <person name="Grigoriev I.V."/>
            <person name="Martin F.M."/>
            <person name="Hacquard S."/>
        </authorList>
    </citation>
    <scope>NUCLEOTIDE SEQUENCE</scope>
    <source>
        <strain evidence="5">MPI-CAGE-AT-0021</strain>
    </source>
</reference>
<keyword evidence="6" id="KW-1185">Reference proteome</keyword>
<accession>A0A9P9IQW1</accession>
<dbReference type="Proteomes" id="UP000717696">
    <property type="component" value="Unassembled WGS sequence"/>
</dbReference>
<feature type="region of interest" description="Disordered" evidence="2">
    <location>
        <begin position="58"/>
        <end position="86"/>
    </location>
</feature>
<gene>
    <name evidence="5" type="ORF">B0J13DRAFT_610929</name>
</gene>